<reference evidence="6 7" key="1">
    <citation type="submission" date="2024-09" db="EMBL/GenBank/DDBJ databases">
        <title>Chromosome-scale assembly of Riccia sorocarpa.</title>
        <authorList>
            <person name="Paukszto L."/>
        </authorList>
    </citation>
    <scope>NUCLEOTIDE SEQUENCE [LARGE SCALE GENOMIC DNA]</scope>
    <source>
        <strain evidence="6">LP-2024</strain>
        <tissue evidence="6">Aerial parts of the thallus</tissue>
    </source>
</reference>
<evidence type="ECO:0000256" key="1">
    <source>
        <dbReference type="ARBA" id="ARBA00023015"/>
    </source>
</evidence>
<feature type="compositionally biased region" description="Basic and acidic residues" evidence="4">
    <location>
        <begin position="1"/>
        <end position="11"/>
    </location>
</feature>
<evidence type="ECO:0000259" key="5">
    <source>
        <dbReference type="PROSITE" id="PS50888"/>
    </source>
</evidence>
<gene>
    <name evidence="6" type="ORF">R1sor_008779</name>
</gene>
<name>A0ABD3HUK4_9MARC</name>
<keyword evidence="2" id="KW-0238">DNA-binding</keyword>
<evidence type="ECO:0000256" key="2">
    <source>
        <dbReference type="ARBA" id="ARBA00023125"/>
    </source>
</evidence>
<dbReference type="SUPFAM" id="SSF47459">
    <property type="entry name" value="HLH, helix-loop-helix DNA-binding domain"/>
    <property type="match status" value="1"/>
</dbReference>
<protein>
    <recommendedName>
        <fullName evidence="5">BHLH domain-containing protein</fullName>
    </recommendedName>
</protein>
<evidence type="ECO:0000313" key="7">
    <source>
        <dbReference type="Proteomes" id="UP001633002"/>
    </source>
</evidence>
<feature type="region of interest" description="Disordered" evidence="4">
    <location>
        <begin position="1"/>
        <end position="39"/>
    </location>
</feature>
<evidence type="ECO:0000256" key="3">
    <source>
        <dbReference type="ARBA" id="ARBA00023163"/>
    </source>
</evidence>
<dbReference type="PANTHER" id="PTHR45844">
    <property type="entry name" value="TRANSCRIPTION FACTOR BHLH30"/>
    <property type="match status" value="1"/>
</dbReference>
<keyword evidence="1" id="KW-0805">Transcription regulation</keyword>
<keyword evidence="3" id="KW-0804">Transcription</keyword>
<feature type="domain" description="BHLH" evidence="5">
    <location>
        <begin position="210"/>
        <end position="259"/>
    </location>
</feature>
<accession>A0ABD3HUK4</accession>
<dbReference type="PANTHER" id="PTHR45844:SF2">
    <property type="entry name" value="TRANSCRIPTION FACTOR BHLH30"/>
    <property type="match status" value="1"/>
</dbReference>
<dbReference type="InterPro" id="IPR045847">
    <property type="entry name" value="AIG1-like"/>
</dbReference>
<dbReference type="GO" id="GO:0006355">
    <property type="term" value="P:regulation of DNA-templated transcription"/>
    <property type="evidence" value="ECO:0007669"/>
    <property type="project" value="UniProtKB-ARBA"/>
</dbReference>
<dbReference type="InterPro" id="IPR036638">
    <property type="entry name" value="HLH_DNA-bd_sf"/>
</dbReference>
<dbReference type="SMART" id="SM00353">
    <property type="entry name" value="HLH"/>
    <property type="match status" value="1"/>
</dbReference>
<dbReference type="GO" id="GO:0003677">
    <property type="term" value="F:DNA binding"/>
    <property type="evidence" value="ECO:0007669"/>
    <property type="project" value="UniProtKB-KW"/>
</dbReference>
<dbReference type="PROSITE" id="PS50888">
    <property type="entry name" value="BHLH"/>
    <property type="match status" value="1"/>
</dbReference>
<comment type="caution">
    <text evidence="6">The sequence shown here is derived from an EMBL/GenBank/DDBJ whole genome shotgun (WGS) entry which is preliminary data.</text>
</comment>
<evidence type="ECO:0000313" key="6">
    <source>
        <dbReference type="EMBL" id="KAL3695128.1"/>
    </source>
</evidence>
<dbReference type="Proteomes" id="UP001633002">
    <property type="component" value="Unassembled WGS sequence"/>
</dbReference>
<proteinExistence type="predicted"/>
<dbReference type="Pfam" id="PF00010">
    <property type="entry name" value="HLH"/>
    <property type="match status" value="1"/>
</dbReference>
<dbReference type="EMBL" id="JBJQOH010000003">
    <property type="protein sequence ID" value="KAL3695128.1"/>
    <property type="molecule type" value="Genomic_DNA"/>
</dbReference>
<dbReference type="InterPro" id="IPR011598">
    <property type="entry name" value="bHLH_dom"/>
</dbReference>
<keyword evidence="7" id="KW-1185">Reference proteome</keyword>
<dbReference type="AlphaFoldDB" id="A0ABD3HUK4"/>
<evidence type="ECO:0000256" key="4">
    <source>
        <dbReference type="SAM" id="MobiDB-lite"/>
    </source>
</evidence>
<sequence length="399" mass="42772">MEGEAPGRQDLRSQWNITPDSGLIRPINQPSGEQSDFGMGPPPNVGVWSMGSSLPLTGGTGPSALLSVSAVAASRGLLDHSGDSGLTQFSQSISKQEPFVSSQLSTMLGRSSASSALPYDYYRPLHNGFGSSSTSDAENQVLTRSTLNAFGYDDASTSSGSLRERSKHLLPVSASSVSNAGSLVLDVSRGELINLSKLTPQEILDAKALAASKSHSEAERRRRERINTHLATLRNNLPSSTKTDKASLLGEVIDHLKSLKRQVADIAEEGSVPSDVDELTVDLDPSLSAGDDGRVYYRASICCEDRPDFYPDLMRTLRNLRLQTIKAEIATLDGRIKNVLVMTKSDEDCDEVDKEGPSVSSITDALRAVLERTVAGDQSQAVGNKKQRLASLDSSCQSF</sequence>
<organism evidence="6 7">
    <name type="scientific">Riccia sorocarpa</name>
    <dbReference type="NCBI Taxonomy" id="122646"/>
    <lineage>
        <taxon>Eukaryota</taxon>
        <taxon>Viridiplantae</taxon>
        <taxon>Streptophyta</taxon>
        <taxon>Embryophyta</taxon>
        <taxon>Marchantiophyta</taxon>
        <taxon>Marchantiopsida</taxon>
        <taxon>Marchantiidae</taxon>
        <taxon>Marchantiales</taxon>
        <taxon>Ricciaceae</taxon>
        <taxon>Riccia</taxon>
    </lineage>
</organism>
<dbReference type="Gene3D" id="4.10.280.10">
    <property type="entry name" value="Helix-loop-helix DNA-binding domain"/>
    <property type="match status" value="1"/>
</dbReference>